<dbReference type="InterPro" id="IPR052560">
    <property type="entry name" value="RdDP_mobile_element"/>
</dbReference>
<evidence type="ECO:0000313" key="3">
    <source>
        <dbReference type="Proteomes" id="UP000440578"/>
    </source>
</evidence>
<dbReference type="PANTHER" id="PTHR36688:SF2">
    <property type="entry name" value="ENDONUCLEASE_EXONUCLEASE_PHOSPHATASE DOMAIN-CONTAINING PROTEIN"/>
    <property type="match status" value="1"/>
</dbReference>
<proteinExistence type="predicted"/>
<dbReference type="EMBL" id="VIIS01000210">
    <property type="protein sequence ID" value="KAF0311858.1"/>
    <property type="molecule type" value="Genomic_DNA"/>
</dbReference>
<comment type="caution">
    <text evidence="2">The sequence shown here is derived from an EMBL/GenBank/DDBJ whole genome shotgun (WGS) entry which is preliminary data.</text>
</comment>
<dbReference type="InterPro" id="IPR005135">
    <property type="entry name" value="Endo/exonuclease/phosphatase"/>
</dbReference>
<reference evidence="2 3" key="1">
    <citation type="submission" date="2019-07" db="EMBL/GenBank/DDBJ databases">
        <title>Draft genome assembly of a fouling barnacle, Amphibalanus amphitrite (Darwin, 1854): The first reference genome for Thecostraca.</title>
        <authorList>
            <person name="Kim W."/>
        </authorList>
    </citation>
    <scope>NUCLEOTIDE SEQUENCE [LARGE SCALE GENOMIC DNA]</scope>
    <source>
        <strain evidence="2">SNU_AA5</strain>
        <tissue evidence="2">Soma without cirri and trophi</tissue>
    </source>
</reference>
<dbReference type="Pfam" id="PF14529">
    <property type="entry name" value="Exo_endo_phos_2"/>
    <property type="match status" value="1"/>
</dbReference>
<sequence length="374" mass="43108">MCDAPKINLVNMYVPPIRRGDLTDTRVQNFNPDHWPAGERTFICADINGHSPAWDRHTEEDELGRTVGEWCDGANFMAANTGEPTRQSRAEPYTLSAPDVTLHHVRWAGRVAWHPQDALSSDHRPILVDITVGERAPRQQRRRRRPRLSLAKADWTEYDRRVEEGVRAMPPWTEHTSLREANDELTRVILEAAEAAIPRGARKTPKPWWNEEVDAAVRRRNQLRGLARTDPGQGAAWREAEREVRRLIVEARRASWRDFTSQLSLRTDARKVWDTMKALDGKGAPMRQDEELRVGAKSYSSDKRKADAFMRVYAGASHLPPRVKKDRPFRHDLTKFMKGQYARRRIFGEDEPEIKEALGDPTKLVELLRRLGRL</sequence>
<feature type="domain" description="Endonuclease/exonuclease/phosphatase" evidence="1">
    <location>
        <begin position="7"/>
        <end position="126"/>
    </location>
</feature>
<evidence type="ECO:0000259" key="1">
    <source>
        <dbReference type="Pfam" id="PF14529"/>
    </source>
</evidence>
<keyword evidence="3" id="KW-1185">Reference proteome</keyword>
<dbReference type="PANTHER" id="PTHR36688">
    <property type="entry name" value="ENDO/EXONUCLEASE/PHOSPHATASE DOMAIN-CONTAINING PROTEIN"/>
    <property type="match status" value="1"/>
</dbReference>
<dbReference type="Gene3D" id="3.60.10.10">
    <property type="entry name" value="Endonuclease/exonuclease/phosphatase"/>
    <property type="match status" value="1"/>
</dbReference>
<dbReference type="GO" id="GO:0003824">
    <property type="term" value="F:catalytic activity"/>
    <property type="evidence" value="ECO:0007669"/>
    <property type="project" value="InterPro"/>
</dbReference>
<dbReference type="SUPFAM" id="SSF56219">
    <property type="entry name" value="DNase I-like"/>
    <property type="match status" value="1"/>
</dbReference>
<dbReference type="InterPro" id="IPR036691">
    <property type="entry name" value="Endo/exonu/phosph_ase_sf"/>
</dbReference>
<accession>A0A6A4X9Q7</accession>
<gene>
    <name evidence="2" type="ORF">FJT64_017357</name>
</gene>
<organism evidence="2 3">
    <name type="scientific">Amphibalanus amphitrite</name>
    <name type="common">Striped barnacle</name>
    <name type="synonym">Balanus amphitrite</name>
    <dbReference type="NCBI Taxonomy" id="1232801"/>
    <lineage>
        <taxon>Eukaryota</taxon>
        <taxon>Metazoa</taxon>
        <taxon>Ecdysozoa</taxon>
        <taxon>Arthropoda</taxon>
        <taxon>Crustacea</taxon>
        <taxon>Multicrustacea</taxon>
        <taxon>Cirripedia</taxon>
        <taxon>Thoracica</taxon>
        <taxon>Thoracicalcarea</taxon>
        <taxon>Balanomorpha</taxon>
        <taxon>Balanoidea</taxon>
        <taxon>Balanidae</taxon>
        <taxon>Amphibalaninae</taxon>
        <taxon>Amphibalanus</taxon>
    </lineage>
</organism>
<evidence type="ECO:0000313" key="2">
    <source>
        <dbReference type="EMBL" id="KAF0311858.1"/>
    </source>
</evidence>
<dbReference type="Proteomes" id="UP000440578">
    <property type="component" value="Unassembled WGS sequence"/>
</dbReference>
<dbReference type="OrthoDB" id="409048at2759"/>
<name>A0A6A4X9Q7_AMPAM</name>
<protein>
    <recommendedName>
        <fullName evidence="1">Endonuclease/exonuclease/phosphatase domain-containing protein</fullName>
    </recommendedName>
</protein>
<dbReference type="AlphaFoldDB" id="A0A6A4X9Q7"/>